<accession>A0A397TGK7</accession>
<sequence>MLGFLNDVKLLTISQNGEQVTSNCQLANKVDYSFDNCPEFDVLFIPGGEGTLGVLDNPITLEFVKKHVPKVKYVLTVCTGSGIVAKTGLLDGKRATTNKIFWDWTTSHGPNVLWVKKARWVVDGKFYTSSGVSAGMDMALGFISDKYGKEVAENVALQTEYDWHKNPDWDPFGDKVFGTNI</sequence>
<proteinExistence type="predicted"/>
<evidence type="ECO:0000313" key="2">
    <source>
        <dbReference type="EMBL" id="RIA97238.1"/>
    </source>
</evidence>
<dbReference type="AlphaFoldDB" id="A0A397TGK7"/>
<name>A0A397TGK7_9GLOM</name>
<organism evidence="2 3">
    <name type="scientific">Glomus cerebriforme</name>
    <dbReference type="NCBI Taxonomy" id="658196"/>
    <lineage>
        <taxon>Eukaryota</taxon>
        <taxon>Fungi</taxon>
        <taxon>Fungi incertae sedis</taxon>
        <taxon>Mucoromycota</taxon>
        <taxon>Glomeromycotina</taxon>
        <taxon>Glomeromycetes</taxon>
        <taxon>Glomerales</taxon>
        <taxon>Glomeraceae</taxon>
        <taxon>Glomus</taxon>
    </lineage>
</organism>
<reference evidence="2 3" key="1">
    <citation type="submission" date="2018-06" db="EMBL/GenBank/DDBJ databases">
        <title>Comparative genomics reveals the genomic features of Rhizophagus irregularis, R. cerebriforme, R. diaphanum and Gigaspora rosea, and their symbiotic lifestyle signature.</title>
        <authorList>
            <person name="Morin E."/>
            <person name="San Clemente H."/>
            <person name="Chen E.C.H."/>
            <person name="De La Providencia I."/>
            <person name="Hainaut M."/>
            <person name="Kuo A."/>
            <person name="Kohler A."/>
            <person name="Murat C."/>
            <person name="Tang N."/>
            <person name="Roy S."/>
            <person name="Loubradou J."/>
            <person name="Henrissat B."/>
            <person name="Grigoriev I.V."/>
            <person name="Corradi N."/>
            <person name="Roux C."/>
            <person name="Martin F.M."/>
        </authorList>
    </citation>
    <scope>NUCLEOTIDE SEQUENCE [LARGE SCALE GENOMIC DNA]</scope>
    <source>
        <strain evidence="2 3">DAOM 227022</strain>
    </source>
</reference>
<protein>
    <submittedName>
        <fullName evidence="2">ThiJ/PfpI domain-containing protein</fullName>
    </submittedName>
</protein>
<dbReference type="PANTHER" id="PTHR43130:SF15">
    <property type="entry name" value="THIJ_PFPI FAMILY PROTEIN (AFU_ORTHOLOGUE AFUA_5G14240)"/>
    <property type="match status" value="1"/>
</dbReference>
<dbReference type="Gene3D" id="3.40.50.880">
    <property type="match status" value="1"/>
</dbReference>
<dbReference type="SUPFAM" id="SSF52317">
    <property type="entry name" value="Class I glutamine amidotransferase-like"/>
    <property type="match status" value="1"/>
</dbReference>
<gene>
    <name evidence="2" type="ORF">C1645_687031</name>
</gene>
<keyword evidence="3" id="KW-1185">Reference proteome</keyword>
<dbReference type="PANTHER" id="PTHR43130">
    <property type="entry name" value="ARAC-FAMILY TRANSCRIPTIONAL REGULATOR"/>
    <property type="match status" value="1"/>
</dbReference>
<dbReference type="InterPro" id="IPR052158">
    <property type="entry name" value="INH-QAR"/>
</dbReference>
<evidence type="ECO:0000259" key="1">
    <source>
        <dbReference type="Pfam" id="PF01965"/>
    </source>
</evidence>
<dbReference type="InterPro" id="IPR002818">
    <property type="entry name" value="DJ-1/PfpI"/>
</dbReference>
<dbReference type="EMBL" id="QKYT01000032">
    <property type="protein sequence ID" value="RIA97238.1"/>
    <property type="molecule type" value="Genomic_DNA"/>
</dbReference>
<dbReference type="InterPro" id="IPR029062">
    <property type="entry name" value="Class_I_gatase-like"/>
</dbReference>
<dbReference type="Proteomes" id="UP000265703">
    <property type="component" value="Unassembled WGS sequence"/>
</dbReference>
<comment type="caution">
    <text evidence="2">The sequence shown here is derived from an EMBL/GenBank/DDBJ whole genome shotgun (WGS) entry which is preliminary data.</text>
</comment>
<evidence type="ECO:0000313" key="3">
    <source>
        <dbReference type="Proteomes" id="UP000265703"/>
    </source>
</evidence>
<feature type="domain" description="DJ-1/PfpI" evidence="1">
    <location>
        <begin position="7"/>
        <end position="143"/>
    </location>
</feature>
<dbReference type="CDD" id="cd03139">
    <property type="entry name" value="GATase1_PfpI_2"/>
    <property type="match status" value="1"/>
</dbReference>
<dbReference type="Pfam" id="PF01965">
    <property type="entry name" value="DJ-1_PfpI"/>
    <property type="match status" value="1"/>
</dbReference>
<dbReference type="STRING" id="658196.A0A397TGK7"/>
<dbReference type="OrthoDB" id="543156at2759"/>